<dbReference type="Gene3D" id="3.30.430.20">
    <property type="entry name" value="Gnk2 domain, C-X8-C-X2-C motif"/>
    <property type="match status" value="2"/>
</dbReference>
<dbReference type="PANTHER" id="PTHR32099">
    <property type="entry name" value="CYSTEINE-RICH REPEAT SECRETORY PROTEIN"/>
    <property type="match status" value="1"/>
</dbReference>
<keyword evidence="6" id="KW-1185">Reference proteome</keyword>
<proteinExistence type="predicted"/>
<accession>A0AAV5L7W2</accession>
<evidence type="ECO:0000313" key="6">
    <source>
        <dbReference type="Proteomes" id="UP001054252"/>
    </source>
</evidence>
<feature type="domain" description="Gnk2-homologous" evidence="4">
    <location>
        <begin position="166"/>
        <end position="268"/>
    </location>
</feature>
<comment type="caution">
    <text evidence="5">The sequence shown here is derived from an EMBL/GenBank/DDBJ whole genome shotgun (WGS) entry which is preliminary data.</text>
</comment>
<sequence>MMKKRKIRLQMIRMRMEVRRKMDLVRTVNSKKEKGKEREKERARLGAFGVNGNFAADSFYQSSCSNKGSFIDGSTYQANLDSLFSHLSSTTNIYYGFCNTYFGKKPDLVTAIGLCRGDQSHDACRSCLKQTMSELKQSCPTSLEAVGWSEFCTLHYANQEIYGKLTTGPHLGLYFGDKSNGDEFNTRLNSLLNNLINLAAAGGPLVKYAVDNGTGINALEQCSPDLSRQDCSDCLATAIGKIPDLCNGMTGCRIVTPSCNLRYQTEPFSEALANIFSSSSPQSNILRPSSLPSASSGEGEVANY</sequence>
<feature type="domain" description="Gnk2-homologous" evidence="4">
    <location>
        <begin position="58"/>
        <end position="161"/>
    </location>
</feature>
<dbReference type="PROSITE" id="PS51473">
    <property type="entry name" value="GNK2"/>
    <property type="match status" value="2"/>
</dbReference>
<evidence type="ECO:0000256" key="2">
    <source>
        <dbReference type="ARBA" id="ARBA00022737"/>
    </source>
</evidence>
<evidence type="ECO:0000259" key="4">
    <source>
        <dbReference type="PROSITE" id="PS51473"/>
    </source>
</evidence>
<keyword evidence="1" id="KW-0732">Signal</keyword>
<dbReference type="PANTHER" id="PTHR32099:SF51">
    <property type="entry name" value="CYSTEINE-RICH RECEPTOR-LIKE PROTEIN KINASE 25 ISOFORM X1"/>
    <property type="match status" value="1"/>
</dbReference>
<evidence type="ECO:0000313" key="5">
    <source>
        <dbReference type="EMBL" id="GKV33227.1"/>
    </source>
</evidence>
<keyword evidence="2" id="KW-0677">Repeat</keyword>
<reference evidence="5 6" key="1">
    <citation type="journal article" date="2021" name="Commun. Biol.">
        <title>The genome of Shorea leprosula (Dipterocarpaceae) highlights the ecological relevance of drought in aseasonal tropical rainforests.</title>
        <authorList>
            <person name="Ng K.K.S."/>
            <person name="Kobayashi M.J."/>
            <person name="Fawcett J.A."/>
            <person name="Hatakeyama M."/>
            <person name="Paape T."/>
            <person name="Ng C.H."/>
            <person name="Ang C.C."/>
            <person name="Tnah L.H."/>
            <person name="Lee C.T."/>
            <person name="Nishiyama T."/>
            <person name="Sese J."/>
            <person name="O'Brien M.J."/>
            <person name="Copetti D."/>
            <person name="Mohd Noor M.I."/>
            <person name="Ong R.C."/>
            <person name="Putra M."/>
            <person name="Sireger I.Z."/>
            <person name="Indrioko S."/>
            <person name="Kosugi Y."/>
            <person name="Izuno A."/>
            <person name="Isagi Y."/>
            <person name="Lee S.L."/>
            <person name="Shimizu K.K."/>
        </authorList>
    </citation>
    <scope>NUCLEOTIDE SEQUENCE [LARGE SCALE GENOMIC DNA]</scope>
    <source>
        <strain evidence="5">214</strain>
    </source>
</reference>
<dbReference type="Pfam" id="PF01657">
    <property type="entry name" value="Stress-antifung"/>
    <property type="match status" value="2"/>
</dbReference>
<feature type="compositionally biased region" description="Polar residues" evidence="3">
    <location>
        <begin position="279"/>
        <end position="296"/>
    </location>
</feature>
<protein>
    <recommendedName>
        <fullName evidence="4">Gnk2-homologous domain-containing protein</fullName>
    </recommendedName>
</protein>
<evidence type="ECO:0000256" key="3">
    <source>
        <dbReference type="SAM" id="MobiDB-lite"/>
    </source>
</evidence>
<dbReference type="InterPro" id="IPR038408">
    <property type="entry name" value="GNK2_sf"/>
</dbReference>
<dbReference type="EMBL" id="BPVZ01000099">
    <property type="protein sequence ID" value="GKV33227.1"/>
    <property type="molecule type" value="Genomic_DNA"/>
</dbReference>
<feature type="region of interest" description="Disordered" evidence="3">
    <location>
        <begin position="279"/>
        <end position="304"/>
    </location>
</feature>
<organism evidence="5 6">
    <name type="scientific">Rubroshorea leprosula</name>
    <dbReference type="NCBI Taxonomy" id="152421"/>
    <lineage>
        <taxon>Eukaryota</taxon>
        <taxon>Viridiplantae</taxon>
        <taxon>Streptophyta</taxon>
        <taxon>Embryophyta</taxon>
        <taxon>Tracheophyta</taxon>
        <taxon>Spermatophyta</taxon>
        <taxon>Magnoliopsida</taxon>
        <taxon>eudicotyledons</taxon>
        <taxon>Gunneridae</taxon>
        <taxon>Pentapetalae</taxon>
        <taxon>rosids</taxon>
        <taxon>malvids</taxon>
        <taxon>Malvales</taxon>
        <taxon>Dipterocarpaceae</taxon>
        <taxon>Rubroshorea</taxon>
    </lineage>
</organism>
<gene>
    <name evidence="5" type="ORF">SLEP1_g41757</name>
</gene>
<name>A0AAV5L7W2_9ROSI</name>
<dbReference type="Proteomes" id="UP001054252">
    <property type="component" value="Unassembled WGS sequence"/>
</dbReference>
<dbReference type="CDD" id="cd23509">
    <property type="entry name" value="Gnk2-like"/>
    <property type="match status" value="2"/>
</dbReference>
<evidence type="ECO:0000256" key="1">
    <source>
        <dbReference type="ARBA" id="ARBA00022729"/>
    </source>
</evidence>
<dbReference type="InterPro" id="IPR002902">
    <property type="entry name" value="GNK2"/>
</dbReference>
<dbReference type="AlphaFoldDB" id="A0AAV5L7W2"/>